<dbReference type="EMBL" id="CAADEZ010000019">
    <property type="protein sequence ID" value="VFJ44645.1"/>
    <property type="molecule type" value="Genomic_DNA"/>
</dbReference>
<name>A0A450RZ84_9GAMM</name>
<keyword evidence="2" id="KW-1133">Transmembrane helix</keyword>
<evidence type="ECO:0000256" key="2">
    <source>
        <dbReference type="SAM" id="Phobius"/>
    </source>
</evidence>
<feature type="transmembrane region" description="Helical" evidence="2">
    <location>
        <begin position="12"/>
        <end position="32"/>
    </location>
</feature>
<dbReference type="PANTHER" id="PTHR14136">
    <property type="entry name" value="BTB_POZ DOMAIN-CONTAINING PROTEIN KCTD9"/>
    <property type="match status" value="1"/>
</dbReference>
<dbReference type="SUPFAM" id="SSF141571">
    <property type="entry name" value="Pentapeptide repeat-like"/>
    <property type="match status" value="1"/>
</dbReference>
<keyword evidence="2" id="KW-0812">Transmembrane</keyword>
<organism evidence="3">
    <name type="scientific">Candidatus Kentrum sp. FM</name>
    <dbReference type="NCBI Taxonomy" id="2126340"/>
    <lineage>
        <taxon>Bacteria</taxon>
        <taxon>Pseudomonadati</taxon>
        <taxon>Pseudomonadota</taxon>
        <taxon>Gammaproteobacteria</taxon>
        <taxon>Candidatus Kentrum</taxon>
    </lineage>
</organism>
<evidence type="ECO:0000256" key="1">
    <source>
        <dbReference type="SAM" id="Coils"/>
    </source>
</evidence>
<reference evidence="3" key="1">
    <citation type="submission" date="2019-02" db="EMBL/GenBank/DDBJ databases">
        <authorList>
            <person name="Gruber-Vodicka R. H."/>
            <person name="Seah K. B. B."/>
        </authorList>
    </citation>
    <scope>NUCLEOTIDE SEQUENCE</scope>
    <source>
        <strain evidence="3">BECK_BZ163</strain>
        <strain evidence="5">BECK_BZ164</strain>
        <strain evidence="4">BECK_BZ165</strain>
    </source>
</reference>
<proteinExistence type="predicted"/>
<keyword evidence="1" id="KW-0175">Coiled coil</keyword>
<sequence length="313" mass="35649">MVTFWLIIKETFLGLYLLIKVILRFCWNYSGFRHIWEMARFRDINASDYKKPPTLVLWIIGIYIALYGIASTRYEATLDRVENRMATLASQLSTSNAQAFESLIAQIPRIQQMKTPLEPRLPWSSQGCRVKSSLLTDDENPDILRWTRETIETWKGKLAEMKLQGIDLSKARLEEADLSEARLQRANLSGARLQRANLFRARLVGANLSKAMFQKANLFGARLELANLSGAGLDKANLSEAKLEEADLSGAWLEGTNLFKAELGGIKNWRDIASIKGTNILEVKFAPEGFRAWALERGAVEMESEEWKAFWER</sequence>
<gene>
    <name evidence="3" type="ORF">BECKFM1743A_GA0114220_100196</name>
    <name evidence="5" type="ORF">BECKFM1743B_GA0114221_100216</name>
    <name evidence="4" type="ORF">BECKFM1743C_GA0114222_100196</name>
</gene>
<accession>A0A450RZ84</accession>
<dbReference type="PANTHER" id="PTHR14136:SF17">
    <property type="entry name" value="BTB_POZ DOMAIN-CONTAINING PROTEIN KCTD9"/>
    <property type="match status" value="1"/>
</dbReference>
<dbReference type="EMBL" id="CAADFA010000019">
    <property type="protein sequence ID" value="VFJ44998.1"/>
    <property type="molecule type" value="Genomic_DNA"/>
</dbReference>
<evidence type="ECO:0000313" key="5">
    <source>
        <dbReference type="EMBL" id="VFK06626.1"/>
    </source>
</evidence>
<dbReference type="InterPro" id="IPR051082">
    <property type="entry name" value="Pentapeptide-BTB/POZ_domain"/>
</dbReference>
<feature type="coiled-coil region" evidence="1">
    <location>
        <begin position="71"/>
        <end position="98"/>
    </location>
</feature>
<protein>
    <submittedName>
        <fullName evidence="3">Pentapeptide repeat-containing protein</fullName>
    </submittedName>
</protein>
<dbReference type="Gene3D" id="2.160.20.80">
    <property type="entry name" value="E3 ubiquitin-protein ligase SopA"/>
    <property type="match status" value="1"/>
</dbReference>
<evidence type="ECO:0000313" key="3">
    <source>
        <dbReference type="EMBL" id="VFJ44645.1"/>
    </source>
</evidence>
<dbReference type="EMBL" id="CAADFL010000021">
    <property type="protein sequence ID" value="VFK06626.1"/>
    <property type="molecule type" value="Genomic_DNA"/>
</dbReference>
<dbReference type="AlphaFoldDB" id="A0A450RZ84"/>
<keyword evidence="2" id="KW-0472">Membrane</keyword>
<evidence type="ECO:0000313" key="4">
    <source>
        <dbReference type="EMBL" id="VFJ44998.1"/>
    </source>
</evidence>
<dbReference type="InterPro" id="IPR001646">
    <property type="entry name" value="5peptide_repeat"/>
</dbReference>
<feature type="transmembrane region" description="Helical" evidence="2">
    <location>
        <begin position="53"/>
        <end position="70"/>
    </location>
</feature>
<dbReference type="Pfam" id="PF00805">
    <property type="entry name" value="Pentapeptide"/>
    <property type="match status" value="2"/>
</dbReference>